<feature type="domain" description="Ketoreductase" evidence="4">
    <location>
        <begin position="20"/>
        <end position="180"/>
    </location>
</feature>
<dbReference type="PRINTS" id="PR00081">
    <property type="entry name" value="GDHRDH"/>
</dbReference>
<protein>
    <submittedName>
        <fullName evidence="5">Short-chain dehydrogenase/reductase</fullName>
    </submittedName>
</protein>
<dbReference type="Pfam" id="PF00106">
    <property type="entry name" value="adh_short"/>
    <property type="match status" value="1"/>
</dbReference>
<gene>
    <name evidence="5" type="ORF">GCM10011309_21880</name>
</gene>
<evidence type="ECO:0000256" key="2">
    <source>
        <dbReference type="ARBA" id="ARBA00023002"/>
    </source>
</evidence>
<evidence type="ECO:0000259" key="4">
    <source>
        <dbReference type="SMART" id="SM00822"/>
    </source>
</evidence>
<keyword evidence="2" id="KW-0560">Oxidoreductase</keyword>
<dbReference type="PRINTS" id="PR00080">
    <property type="entry name" value="SDRFAMILY"/>
</dbReference>
<keyword evidence="6" id="KW-1185">Reference proteome</keyword>
<dbReference type="InterPro" id="IPR057326">
    <property type="entry name" value="KR_dom"/>
</dbReference>
<dbReference type="InterPro" id="IPR002347">
    <property type="entry name" value="SDR_fam"/>
</dbReference>
<dbReference type="CDD" id="cd05233">
    <property type="entry name" value="SDR_c"/>
    <property type="match status" value="1"/>
</dbReference>
<dbReference type="GO" id="GO:0016491">
    <property type="term" value="F:oxidoreductase activity"/>
    <property type="evidence" value="ECO:0007669"/>
    <property type="project" value="UniProtKB-KW"/>
</dbReference>
<sequence length="275" mass="29470">MNLAWQGGTGNSHLMKAQGKTIFITGTARGIGQALAVAYAKAGCRVIGCDLGQQNETAAMVGEAYTQLIGDIATPEGAKALVDQAIDIGFDVLINNAGIATSGTFADADFARWKRTIDVNLIGLMAVTHAALPHLRSRPEAHIVNLSSIAGAWGSPGMAAYCASKHGVTGFTRSLEYELADTKIGVSCIHPSMARTRMIDDVPNTKLTPVIEPDDVVKAVMRAVEFNTPQIFVPGRMRWMINIIPRLFPSLTKRLLLSDKNAQGWTNANKDVPEI</sequence>
<comment type="caution">
    <text evidence="5">The sequence shown here is derived from an EMBL/GenBank/DDBJ whole genome shotgun (WGS) entry which is preliminary data.</text>
</comment>
<dbReference type="PANTHER" id="PTHR44196:SF1">
    <property type="entry name" value="DEHYDROGENASE_REDUCTASE SDR FAMILY MEMBER 7B"/>
    <property type="match status" value="1"/>
</dbReference>
<dbReference type="EMBL" id="BMYV01000002">
    <property type="protein sequence ID" value="GGX71325.1"/>
    <property type="molecule type" value="Genomic_DNA"/>
</dbReference>
<dbReference type="Gene3D" id="3.40.50.720">
    <property type="entry name" value="NAD(P)-binding Rossmann-like Domain"/>
    <property type="match status" value="1"/>
</dbReference>
<name>A0A918KR23_9PROT</name>
<dbReference type="Proteomes" id="UP000600865">
    <property type="component" value="Unassembled WGS sequence"/>
</dbReference>
<dbReference type="SMART" id="SM00822">
    <property type="entry name" value="PKS_KR"/>
    <property type="match status" value="1"/>
</dbReference>
<dbReference type="SUPFAM" id="SSF51735">
    <property type="entry name" value="NAD(P)-binding Rossmann-fold domains"/>
    <property type="match status" value="1"/>
</dbReference>
<evidence type="ECO:0000256" key="3">
    <source>
        <dbReference type="RuleBase" id="RU000363"/>
    </source>
</evidence>
<dbReference type="AlphaFoldDB" id="A0A918KR23"/>
<dbReference type="PANTHER" id="PTHR44196">
    <property type="entry name" value="DEHYDROGENASE/REDUCTASE SDR FAMILY MEMBER 7B"/>
    <property type="match status" value="1"/>
</dbReference>
<evidence type="ECO:0000256" key="1">
    <source>
        <dbReference type="ARBA" id="ARBA00006484"/>
    </source>
</evidence>
<accession>A0A918KR23</accession>
<reference evidence="5 6" key="1">
    <citation type="journal article" date="2014" name="Int. J. Syst. Evol. Microbiol.">
        <title>Complete genome sequence of Corynebacterium casei LMG S-19264T (=DSM 44701T), isolated from a smear-ripened cheese.</title>
        <authorList>
            <consortium name="US DOE Joint Genome Institute (JGI-PGF)"/>
            <person name="Walter F."/>
            <person name="Albersmeier A."/>
            <person name="Kalinowski J."/>
            <person name="Ruckert C."/>
        </authorList>
    </citation>
    <scope>NUCLEOTIDE SEQUENCE [LARGE SCALE GENOMIC DNA]</scope>
    <source>
        <strain evidence="5 6">KCTC 23968</strain>
    </source>
</reference>
<dbReference type="RefSeq" id="WP_233350022.1">
    <property type="nucleotide sequence ID" value="NZ_BMYV01000002.1"/>
</dbReference>
<comment type="similarity">
    <text evidence="1 3">Belongs to the short-chain dehydrogenases/reductases (SDR) family.</text>
</comment>
<evidence type="ECO:0000313" key="5">
    <source>
        <dbReference type="EMBL" id="GGX71325.1"/>
    </source>
</evidence>
<dbReference type="InterPro" id="IPR036291">
    <property type="entry name" value="NAD(P)-bd_dom_sf"/>
</dbReference>
<proteinExistence type="inferred from homology"/>
<dbReference type="GO" id="GO:0016020">
    <property type="term" value="C:membrane"/>
    <property type="evidence" value="ECO:0007669"/>
    <property type="project" value="TreeGrafter"/>
</dbReference>
<evidence type="ECO:0000313" key="6">
    <source>
        <dbReference type="Proteomes" id="UP000600865"/>
    </source>
</evidence>
<organism evidence="5 6">
    <name type="scientific">Litorimonas cladophorae</name>
    <dbReference type="NCBI Taxonomy" id="1220491"/>
    <lineage>
        <taxon>Bacteria</taxon>
        <taxon>Pseudomonadati</taxon>
        <taxon>Pseudomonadota</taxon>
        <taxon>Alphaproteobacteria</taxon>
        <taxon>Maricaulales</taxon>
        <taxon>Robiginitomaculaceae</taxon>
    </lineage>
</organism>